<accession>A0A0F9HLJ3</accession>
<evidence type="ECO:0000313" key="1">
    <source>
        <dbReference type="EMBL" id="KKM16151.1"/>
    </source>
</evidence>
<protein>
    <submittedName>
        <fullName evidence="1">Uncharacterized protein</fullName>
    </submittedName>
</protein>
<proteinExistence type="predicted"/>
<organism evidence="1">
    <name type="scientific">marine sediment metagenome</name>
    <dbReference type="NCBI Taxonomy" id="412755"/>
    <lineage>
        <taxon>unclassified sequences</taxon>
        <taxon>metagenomes</taxon>
        <taxon>ecological metagenomes</taxon>
    </lineage>
</organism>
<reference evidence="1" key="1">
    <citation type="journal article" date="2015" name="Nature">
        <title>Complex archaea that bridge the gap between prokaryotes and eukaryotes.</title>
        <authorList>
            <person name="Spang A."/>
            <person name="Saw J.H."/>
            <person name="Jorgensen S.L."/>
            <person name="Zaremba-Niedzwiedzka K."/>
            <person name="Martijn J."/>
            <person name="Lind A.E."/>
            <person name="van Eijk R."/>
            <person name="Schleper C."/>
            <person name="Guy L."/>
            <person name="Ettema T.J."/>
        </authorList>
    </citation>
    <scope>NUCLEOTIDE SEQUENCE</scope>
</reference>
<name>A0A0F9HLJ3_9ZZZZ</name>
<dbReference type="AlphaFoldDB" id="A0A0F9HLJ3"/>
<gene>
    <name evidence="1" type="ORF">LCGC14_1688790</name>
</gene>
<sequence length="31" mass="3216">MDNTKYINVLSLCSGYGGLELALSAALEGVL</sequence>
<dbReference type="EMBL" id="LAZR01014739">
    <property type="protein sequence ID" value="KKM16151.1"/>
    <property type="molecule type" value="Genomic_DNA"/>
</dbReference>
<feature type="non-terminal residue" evidence="1">
    <location>
        <position position="31"/>
    </location>
</feature>
<comment type="caution">
    <text evidence="1">The sequence shown here is derived from an EMBL/GenBank/DDBJ whole genome shotgun (WGS) entry which is preliminary data.</text>
</comment>